<protein>
    <submittedName>
        <fullName evidence="1">Uncharacterized protein</fullName>
    </submittedName>
</protein>
<reference evidence="1" key="1">
    <citation type="submission" date="2021-01" db="EMBL/GenBank/DDBJ databases">
        <title>Whole genome shotgun sequence of Planotetraspora thailandica NBRC 104271.</title>
        <authorList>
            <person name="Komaki H."/>
            <person name="Tamura T."/>
        </authorList>
    </citation>
    <scope>NUCLEOTIDE SEQUENCE</scope>
    <source>
        <strain evidence="1">NBRC 104271</strain>
    </source>
</reference>
<gene>
    <name evidence="1" type="ORF">Pth03_74590</name>
</gene>
<organism evidence="1 2">
    <name type="scientific">Planotetraspora thailandica</name>
    <dbReference type="NCBI Taxonomy" id="487172"/>
    <lineage>
        <taxon>Bacteria</taxon>
        <taxon>Bacillati</taxon>
        <taxon>Actinomycetota</taxon>
        <taxon>Actinomycetes</taxon>
        <taxon>Streptosporangiales</taxon>
        <taxon>Streptosporangiaceae</taxon>
        <taxon>Planotetraspora</taxon>
    </lineage>
</organism>
<dbReference type="Proteomes" id="UP000605992">
    <property type="component" value="Unassembled WGS sequence"/>
</dbReference>
<keyword evidence="2" id="KW-1185">Reference proteome</keyword>
<evidence type="ECO:0000313" key="2">
    <source>
        <dbReference type="Proteomes" id="UP000605992"/>
    </source>
</evidence>
<evidence type="ECO:0000313" key="1">
    <source>
        <dbReference type="EMBL" id="GII59070.1"/>
    </source>
</evidence>
<comment type="caution">
    <text evidence="1">The sequence shown here is derived from an EMBL/GenBank/DDBJ whole genome shotgun (WGS) entry which is preliminary data.</text>
</comment>
<dbReference type="AlphaFoldDB" id="A0A8J4DF28"/>
<proteinExistence type="predicted"/>
<accession>A0A8J4DF28</accession>
<dbReference type="EMBL" id="BOOR01000077">
    <property type="protein sequence ID" value="GII59070.1"/>
    <property type="molecule type" value="Genomic_DNA"/>
</dbReference>
<sequence length="52" mass="5911">MNYHICLLHCGPKNIQIIQTALPRLHSELNELLAGLVRAGQPRYRVPSTDQM</sequence>
<name>A0A8J4DF28_9ACTN</name>